<accession>A0A128A0I1</accession>
<dbReference type="AlphaFoldDB" id="A0A128A0I1"/>
<dbReference type="Proteomes" id="UP000196239">
    <property type="component" value="Chromosome 1"/>
</dbReference>
<organism evidence="2 3">
    <name type="scientific">Nitrosotalea devaniterrae</name>
    <dbReference type="NCBI Taxonomy" id="1078905"/>
    <lineage>
        <taxon>Archaea</taxon>
        <taxon>Nitrososphaerota</taxon>
        <taxon>Nitrososphaeria</taxon>
        <taxon>Nitrosotaleales</taxon>
        <taxon>Nitrosotaleaceae</taxon>
        <taxon>Nitrosotalea</taxon>
    </lineage>
</organism>
<name>A0A128A0I1_9ARCH</name>
<evidence type="ECO:0000313" key="3">
    <source>
        <dbReference type="Proteomes" id="UP000196239"/>
    </source>
</evidence>
<evidence type="ECO:0000256" key="1">
    <source>
        <dbReference type="SAM" id="Phobius"/>
    </source>
</evidence>
<keyword evidence="3" id="KW-1185">Reference proteome</keyword>
<gene>
    <name evidence="2" type="ORF">NDEV_0086</name>
</gene>
<keyword evidence="1" id="KW-0472">Membrane</keyword>
<feature type="transmembrane region" description="Helical" evidence="1">
    <location>
        <begin position="228"/>
        <end position="247"/>
    </location>
</feature>
<dbReference type="KEGG" id="ndv:NDEV_0086"/>
<evidence type="ECO:0008006" key="4">
    <source>
        <dbReference type="Google" id="ProtNLM"/>
    </source>
</evidence>
<keyword evidence="1" id="KW-1133">Transmembrane helix</keyword>
<protein>
    <recommendedName>
        <fullName evidence="4">Carbohydrate-binding domain-containing protein</fullName>
    </recommendedName>
</protein>
<reference evidence="3" key="1">
    <citation type="submission" date="2015-10" db="EMBL/GenBank/DDBJ databases">
        <authorList>
            <person name="Lehtovirta-Morley L.E."/>
            <person name="Vieille C."/>
        </authorList>
    </citation>
    <scope>NUCLEOTIDE SEQUENCE [LARGE SCALE GENOMIC DNA]</scope>
</reference>
<proteinExistence type="predicted"/>
<keyword evidence="1" id="KW-0812">Transmembrane</keyword>
<sequence>MKFLFFGLIFFAVIFIGTSHVYAVETETTYRDDGNATIWDGKWSFIQEWKRTSYTDAGGTALRIGHDYKYLYVFLDAIGQEKFMKNSDYGIVCITSNTSTENTSQNDDYCFLVSLGTNNAITLQGGSDLSATDHYTRIDNDPRFIAISNISDNNDRYTNDPHPSYEFRIPIDLVGRSDKYHLYAATYDTVSHHISSWPVNIDTMKFPNIPSPSKWSDLISPDKSIPEFPWPMLSLIISFIPILIINWKKHIR</sequence>
<dbReference type="EMBL" id="LN890280">
    <property type="protein sequence ID" value="CUR50851.1"/>
    <property type="molecule type" value="Genomic_DNA"/>
</dbReference>
<evidence type="ECO:0000313" key="2">
    <source>
        <dbReference type="EMBL" id="CUR50851.1"/>
    </source>
</evidence>